<comment type="similarity">
    <text evidence="2">Belongs to the CBF/MAK21 family.</text>
</comment>
<dbReference type="InterPro" id="IPR005612">
    <property type="entry name" value="CCAAT-binding_factor"/>
</dbReference>
<dbReference type="OrthoDB" id="10263597at2759"/>
<dbReference type="GO" id="GO:0006270">
    <property type="term" value="P:DNA replication initiation"/>
    <property type="evidence" value="ECO:0007669"/>
    <property type="project" value="TreeGrafter"/>
</dbReference>
<keyword evidence="4" id="KW-0539">Nucleus</keyword>
<dbReference type="PANTHER" id="PTHR14428">
    <property type="entry name" value="NUCLEOLAR COMPLEX PROTEIN 3"/>
    <property type="match status" value="1"/>
</dbReference>
<feature type="domain" description="Nucleolar complex-associated protein 3 N-terminal" evidence="8">
    <location>
        <begin position="294"/>
        <end position="394"/>
    </location>
</feature>
<dbReference type="InterPro" id="IPR016024">
    <property type="entry name" value="ARM-type_fold"/>
</dbReference>
<keyword evidence="10" id="KW-1185">Reference proteome</keyword>
<dbReference type="GO" id="GO:0005730">
    <property type="term" value="C:nucleolus"/>
    <property type="evidence" value="ECO:0007669"/>
    <property type="project" value="UniProtKB-SubCell"/>
</dbReference>
<evidence type="ECO:0000256" key="5">
    <source>
        <dbReference type="SAM" id="Coils"/>
    </source>
</evidence>
<sequence>MAPTTITKGKGNVPGKKRELNRQKQELLTIKELTKFDILFREGEKDRNAVDKTVVAGQDELESDDDDFFTNSSFANSNISDASFRKLSLKKQMEKEGVDPSSLLKRKSFHSDSEDDQESEEDSDDDADIENAIEDQDIIRESQWDNQSVVKRKLPLKAYDGKVKTVTEIISAKDYKQGQEIQEQKKEIFKQEVQKDRQAKNDLKKKLKEQRQPNNNEISKQVEKNLQKAQPASKKQKQDKQDSDDEDFDIQDDELDLENRDLSDLEYDDDEVDQPHIKSEGEVFLEHQQLIDNAKNDLAKISSKVITNPELNIQSLKEIFSICLKTKDMTIKKYSILSLCALFKDIIPGYRISKDLQEQSTPSNASKKDAAKLSKDMKKVREYEKKLLKYYQNYLVLIENSINNILALLQHKRPSGGGLGFFKINGGYTGRDLKSLLQCIIKSVTILLVSHPHFNFRTNLVTITARFTVFKEDDIAMMALESVKSLFLNDSTGGETSLEMVRCLANVAKSAGYIIDPKVIRVFIAIHLTDVVEKINPFGAATDDTWKVDKKDRKHLTRTEKKKRKEDKALDKEMKEAEAEYSMKEQRYLQTEILKSIFILYFRIIKKAPQSPALSSVLEGLAKFSHLISVDFLGDLLKVLSDLMENGITSIKNALNTNITAFKTIKLHGNTLNVDLKDYYVKVYSLLTDMVLPKENANVETALDAINMMFYDRKQTSIERVAAYVKRLSTVSLFLPPHAALSVVTLCQQLFVTYPKAQRLLETDHTYAGGEYVFDTLDPDHCNPFASTVWELTLLFNHWHPKFEPLAKRFLAMNEDTINKQLTKERSPLEVFRAYDNTKGGFNPAIQTPKEHPLEAKLKKLKKSYKNKEVTVFIQPQKQYEKSSFLKDMERSVADKKVFDSSLSFAGYYHEINEYNTQMKLHKKIQSLQSIKQKLDSKQKELNSKVSQKPVSPVATAAPKLNSSKPAATPQSKPAASKPATTPKSKPAASKPVATAAKKK</sequence>
<organism evidence="9 10">
    <name type="scientific">Polysphondylium violaceum</name>
    <dbReference type="NCBI Taxonomy" id="133409"/>
    <lineage>
        <taxon>Eukaryota</taxon>
        <taxon>Amoebozoa</taxon>
        <taxon>Evosea</taxon>
        <taxon>Eumycetozoa</taxon>
        <taxon>Dictyostelia</taxon>
        <taxon>Dictyosteliales</taxon>
        <taxon>Dictyosteliaceae</taxon>
        <taxon>Polysphondylium</taxon>
    </lineage>
</organism>
<dbReference type="InterPro" id="IPR016903">
    <property type="entry name" value="Nucleolar_cplx-assoc_3"/>
</dbReference>
<dbReference type="SUPFAM" id="SSF48371">
    <property type="entry name" value="ARM repeat"/>
    <property type="match status" value="1"/>
</dbReference>
<feature type="domain" description="CCAAT-binding factor" evidence="7">
    <location>
        <begin position="659"/>
        <end position="802"/>
    </location>
</feature>
<feature type="region of interest" description="Disordered" evidence="6">
    <location>
        <begin position="189"/>
        <end position="254"/>
    </location>
</feature>
<feature type="compositionally biased region" description="Polar residues" evidence="6">
    <location>
        <begin position="961"/>
        <end position="984"/>
    </location>
</feature>
<evidence type="ECO:0000256" key="2">
    <source>
        <dbReference type="ARBA" id="ARBA00007797"/>
    </source>
</evidence>
<comment type="caution">
    <text evidence="9">The sequence shown here is derived from an EMBL/GenBank/DDBJ whole genome shotgun (WGS) entry which is preliminary data.</text>
</comment>
<dbReference type="AlphaFoldDB" id="A0A8J4Q6A6"/>
<gene>
    <name evidence="9" type="ORF">CYY_003880</name>
</gene>
<evidence type="ECO:0000259" key="7">
    <source>
        <dbReference type="Pfam" id="PF03914"/>
    </source>
</evidence>
<evidence type="ECO:0000256" key="4">
    <source>
        <dbReference type="ARBA" id="ARBA00023242"/>
    </source>
</evidence>
<feature type="coiled-coil region" evidence="5">
    <location>
        <begin position="556"/>
        <end position="587"/>
    </location>
</feature>
<feature type="region of interest" description="Disordered" evidence="6">
    <location>
        <begin position="939"/>
        <end position="1000"/>
    </location>
</feature>
<dbReference type="Pfam" id="PF07540">
    <property type="entry name" value="NOC3p"/>
    <property type="match status" value="1"/>
</dbReference>
<dbReference type="GO" id="GO:0003682">
    <property type="term" value="F:chromatin binding"/>
    <property type="evidence" value="ECO:0007669"/>
    <property type="project" value="TreeGrafter"/>
</dbReference>
<dbReference type="EMBL" id="AJWJ01000128">
    <property type="protein sequence ID" value="KAF2074816.1"/>
    <property type="molecule type" value="Genomic_DNA"/>
</dbReference>
<dbReference type="PANTHER" id="PTHR14428:SF5">
    <property type="entry name" value="NUCLEOLAR COMPLEX PROTEIN 3 HOMOLOG"/>
    <property type="match status" value="1"/>
</dbReference>
<keyword evidence="3 5" id="KW-0175">Coiled coil</keyword>
<feature type="region of interest" description="Disordered" evidence="6">
    <location>
        <begin position="91"/>
        <end position="145"/>
    </location>
</feature>
<comment type="subcellular location">
    <subcellularLocation>
        <location evidence="1">Nucleus</location>
        <location evidence="1">Nucleolus</location>
    </subcellularLocation>
</comment>
<feature type="compositionally biased region" description="Basic and acidic residues" evidence="6">
    <location>
        <begin position="189"/>
        <end position="204"/>
    </location>
</feature>
<evidence type="ECO:0000256" key="3">
    <source>
        <dbReference type="ARBA" id="ARBA00023054"/>
    </source>
</evidence>
<feature type="region of interest" description="Disordered" evidence="6">
    <location>
        <begin position="1"/>
        <end position="20"/>
    </location>
</feature>
<protein>
    <recommendedName>
        <fullName evidence="11">Nucleolar complex protein 3 homolog</fullName>
    </recommendedName>
</protein>
<evidence type="ECO:0008006" key="11">
    <source>
        <dbReference type="Google" id="ProtNLM"/>
    </source>
</evidence>
<evidence type="ECO:0000256" key="6">
    <source>
        <dbReference type="SAM" id="MobiDB-lite"/>
    </source>
</evidence>
<feature type="compositionally biased region" description="Acidic residues" evidence="6">
    <location>
        <begin position="113"/>
        <end position="136"/>
    </location>
</feature>
<dbReference type="Pfam" id="PF03914">
    <property type="entry name" value="CBF"/>
    <property type="match status" value="1"/>
</dbReference>
<evidence type="ECO:0000313" key="9">
    <source>
        <dbReference type="EMBL" id="KAF2074816.1"/>
    </source>
</evidence>
<feature type="compositionally biased region" description="Acidic residues" evidence="6">
    <location>
        <begin position="242"/>
        <end position="254"/>
    </location>
</feature>
<evidence type="ECO:0000256" key="1">
    <source>
        <dbReference type="ARBA" id="ARBA00004604"/>
    </source>
</evidence>
<evidence type="ECO:0000259" key="8">
    <source>
        <dbReference type="Pfam" id="PF07540"/>
    </source>
</evidence>
<accession>A0A8J4Q6A6</accession>
<evidence type="ECO:0000313" key="10">
    <source>
        <dbReference type="Proteomes" id="UP000695562"/>
    </source>
</evidence>
<proteinExistence type="inferred from homology"/>
<name>A0A8J4Q6A6_9MYCE</name>
<reference evidence="9" key="1">
    <citation type="submission" date="2020-01" db="EMBL/GenBank/DDBJ databases">
        <title>Development of genomics and gene disruption for Polysphondylium violaceum indicates a role for the polyketide synthase stlB in stalk morphogenesis.</title>
        <authorList>
            <person name="Narita B."/>
            <person name="Kawabe Y."/>
            <person name="Kin K."/>
            <person name="Saito T."/>
            <person name="Gibbs R."/>
            <person name="Kuspa A."/>
            <person name="Muzny D."/>
            <person name="Queller D."/>
            <person name="Richards S."/>
            <person name="Strassman J."/>
            <person name="Sucgang R."/>
            <person name="Worley K."/>
            <person name="Schaap P."/>
        </authorList>
    </citation>
    <scope>NUCLEOTIDE SEQUENCE</scope>
    <source>
        <strain evidence="9">QSvi11</strain>
    </source>
</reference>
<dbReference type="Proteomes" id="UP000695562">
    <property type="component" value="Unassembled WGS sequence"/>
</dbReference>
<dbReference type="InterPro" id="IPR011501">
    <property type="entry name" value="Noc3_N"/>
</dbReference>